<dbReference type="InterPro" id="IPR000838">
    <property type="entry name" value="RNA_pol_sigma70_ECF_CS"/>
</dbReference>
<sequence length="236" mass="26414">MIRRDSKTTMDCRADASSSVDVTQETEAQRAERFERDALEYLDQLYGAALRMTRNPADAEDIVQEAYAKAFSSFHQFRPGTNLKAWLYRILTNTYINSYRKAQRRPQTSDDQDVEDWQIAKAASHDSNGLRSAELEALDALPDQQILDALDGLSDEFRRVVLLADVEGFAYKEIAEIMGTPIGTVMSRLNRARKQLRKQLVDVAGARGIGPRAGQVDEEDLGRPAMARSAAKVGSR</sequence>
<dbReference type="PANTHER" id="PTHR43133:SF59">
    <property type="entry name" value="ECF RNA POLYMERASE SIGMA FACTOR SIGR"/>
    <property type="match status" value="1"/>
</dbReference>
<feature type="region of interest" description="Disordered" evidence="7">
    <location>
        <begin position="1"/>
        <end position="27"/>
    </location>
</feature>
<evidence type="ECO:0000256" key="3">
    <source>
        <dbReference type="ARBA" id="ARBA00023082"/>
    </source>
</evidence>
<feature type="region of interest" description="Disordered" evidence="7">
    <location>
        <begin position="211"/>
        <end position="236"/>
    </location>
</feature>
<dbReference type="InterPro" id="IPR039425">
    <property type="entry name" value="RNA_pol_sigma-70-like"/>
</dbReference>
<dbReference type="GO" id="GO:0006950">
    <property type="term" value="P:response to stress"/>
    <property type="evidence" value="ECO:0007669"/>
    <property type="project" value="UniProtKB-ARBA"/>
</dbReference>
<dbReference type="NCBIfam" id="TIGR02947">
    <property type="entry name" value="SigH_actino"/>
    <property type="match status" value="1"/>
</dbReference>
<evidence type="ECO:0000313" key="11">
    <source>
        <dbReference type="Proteomes" id="UP000466104"/>
    </source>
</evidence>
<dbReference type="EMBL" id="VUMG01000002">
    <property type="protein sequence ID" value="MSS45397.1"/>
    <property type="molecule type" value="Genomic_DNA"/>
</dbReference>
<dbReference type="Pfam" id="PF04542">
    <property type="entry name" value="Sigma70_r2"/>
    <property type="match status" value="1"/>
</dbReference>
<comment type="caution">
    <text evidence="10">The sequence shown here is derived from an EMBL/GenBank/DDBJ whole genome shotgun (WGS) entry which is preliminary data.</text>
</comment>
<dbReference type="SUPFAM" id="SSF88659">
    <property type="entry name" value="Sigma3 and sigma4 domains of RNA polymerase sigma factors"/>
    <property type="match status" value="1"/>
</dbReference>
<organism evidence="10 11">
    <name type="scientific">Cutibacterium porci</name>
    <dbReference type="NCBI Taxonomy" id="2605781"/>
    <lineage>
        <taxon>Bacteria</taxon>
        <taxon>Bacillati</taxon>
        <taxon>Actinomycetota</taxon>
        <taxon>Actinomycetes</taxon>
        <taxon>Propionibacteriales</taxon>
        <taxon>Propionibacteriaceae</taxon>
        <taxon>Cutibacterium</taxon>
    </lineage>
</organism>
<evidence type="ECO:0000256" key="4">
    <source>
        <dbReference type="ARBA" id="ARBA00023125"/>
    </source>
</evidence>
<keyword evidence="4 6" id="KW-0238">DNA-binding</keyword>
<dbReference type="GO" id="GO:0003677">
    <property type="term" value="F:DNA binding"/>
    <property type="evidence" value="ECO:0007669"/>
    <property type="project" value="UniProtKB-KW"/>
</dbReference>
<feature type="compositionally biased region" description="Polar residues" evidence="7">
    <location>
        <begin position="16"/>
        <end position="26"/>
    </location>
</feature>
<dbReference type="PROSITE" id="PS01063">
    <property type="entry name" value="SIGMA70_ECF"/>
    <property type="match status" value="1"/>
</dbReference>
<protein>
    <recommendedName>
        <fullName evidence="6">RNA polymerase sigma factor</fullName>
    </recommendedName>
</protein>
<dbReference type="GO" id="GO:0006352">
    <property type="term" value="P:DNA-templated transcription initiation"/>
    <property type="evidence" value="ECO:0007669"/>
    <property type="project" value="InterPro"/>
</dbReference>
<feature type="domain" description="RNA polymerase sigma-70 region 2" evidence="8">
    <location>
        <begin position="40"/>
        <end position="105"/>
    </location>
</feature>
<accession>A0A7K0J639</accession>
<evidence type="ECO:0000259" key="9">
    <source>
        <dbReference type="Pfam" id="PF08281"/>
    </source>
</evidence>
<feature type="domain" description="RNA polymerase sigma factor 70 region 4 type 2" evidence="9">
    <location>
        <begin position="144"/>
        <end position="196"/>
    </location>
</feature>
<evidence type="ECO:0000313" key="10">
    <source>
        <dbReference type="EMBL" id="MSS45397.1"/>
    </source>
</evidence>
<comment type="similarity">
    <text evidence="1 6">Belongs to the sigma-70 factor family. ECF subfamily.</text>
</comment>
<keyword evidence="5 6" id="KW-0804">Transcription</keyword>
<dbReference type="Proteomes" id="UP000466104">
    <property type="component" value="Unassembled WGS sequence"/>
</dbReference>
<gene>
    <name evidence="10" type="ORF">FYJ43_04945</name>
</gene>
<dbReference type="GO" id="GO:0016987">
    <property type="term" value="F:sigma factor activity"/>
    <property type="evidence" value="ECO:0007669"/>
    <property type="project" value="UniProtKB-KW"/>
</dbReference>
<dbReference type="SUPFAM" id="SSF88946">
    <property type="entry name" value="Sigma2 domain of RNA polymerase sigma factors"/>
    <property type="match status" value="1"/>
</dbReference>
<dbReference type="Pfam" id="PF08281">
    <property type="entry name" value="Sigma70_r4_2"/>
    <property type="match status" value="1"/>
</dbReference>
<dbReference type="PANTHER" id="PTHR43133">
    <property type="entry name" value="RNA POLYMERASE ECF-TYPE SIGMA FACTO"/>
    <property type="match status" value="1"/>
</dbReference>
<dbReference type="CDD" id="cd06171">
    <property type="entry name" value="Sigma70_r4"/>
    <property type="match status" value="1"/>
</dbReference>
<dbReference type="InterPro" id="IPR007627">
    <property type="entry name" value="RNA_pol_sigma70_r2"/>
</dbReference>
<evidence type="ECO:0000256" key="2">
    <source>
        <dbReference type="ARBA" id="ARBA00023015"/>
    </source>
</evidence>
<keyword evidence="11" id="KW-1185">Reference proteome</keyword>
<dbReference type="Gene3D" id="1.10.1740.10">
    <property type="match status" value="1"/>
</dbReference>
<evidence type="ECO:0000256" key="5">
    <source>
        <dbReference type="ARBA" id="ARBA00023163"/>
    </source>
</evidence>
<keyword evidence="3 6" id="KW-0731">Sigma factor</keyword>
<evidence type="ECO:0000256" key="1">
    <source>
        <dbReference type="ARBA" id="ARBA00010641"/>
    </source>
</evidence>
<dbReference type="Gene3D" id="1.10.10.10">
    <property type="entry name" value="Winged helix-like DNA-binding domain superfamily/Winged helix DNA-binding domain"/>
    <property type="match status" value="1"/>
</dbReference>
<evidence type="ECO:0000256" key="6">
    <source>
        <dbReference type="RuleBase" id="RU000716"/>
    </source>
</evidence>
<evidence type="ECO:0000259" key="8">
    <source>
        <dbReference type="Pfam" id="PF04542"/>
    </source>
</evidence>
<dbReference type="InterPro" id="IPR014293">
    <property type="entry name" value="RNA_pol_sigma70_actinobac"/>
</dbReference>
<dbReference type="InterPro" id="IPR013325">
    <property type="entry name" value="RNA_pol_sigma_r2"/>
</dbReference>
<dbReference type="InterPro" id="IPR036388">
    <property type="entry name" value="WH-like_DNA-bd_sf"/>
</dbReference>
<dbReference type="AlphaFoldDB" id="A0A7K0J639"/>
<name>A0A7K0J639_9ACTN</name>
<evidence type="ECO:0000256" key="7">
    <source>
        <dbReference type="SAM" id="MobiDB-lite"/>
    </source>
</evidence>
<dbReference type="InterPro" id="IPR013324">
    <property type="entry name" value="RNA_pol_sigma_r3/r4-like"/>
</dbReference>
<proteinExistence type="inferred from homology"/>
<dbReference type="InterPro" id="IPR014284">
    <property type="entry name" value="RNA_pol_sigma-70_dom"/>
</dbReference>
<dbReference type="RefSeq" id="WP_154562574.1">
    <property type="nucleotide sequence ID" value="NZ_VUMG01000002.1"/>
</dbReference>
<reference evidence="10 11" key="1">
    <citation type="submission" date="2019-08" db="EMBL/GenBank/DDBJ databases">
        <title>In-depth cultivation of the pig gut microbiome towards novel bacterial diversity and tailored functional studies.</title>
        <authorList>
            <person name="Wylensek D."/>
            <person name="Hitch T.C.A."/>
            <person name="Clavel T."/>
        </authorList>
    </citation>
    <scope>NUCLEOTIDE SEQUENCE [LARGE SCALE GENOMIC DNA]</scope>
    <source>
        <strain evidence="10 11">WCA-380-WT-3A</strain>
    </source>
</reference>
<feature type="compositionally biased region" description="Basic and acidic residues" evidence="7">
    <location>
        <begin position="1"/>
        <end position="14"/>
    </location>
</feature>
<keyword evidence="2 6" id="KW-0805">Transcription regulation</keyword>
<dbReference type="NCBIfam" id="TIGR02937">
    <property type="entry name" value="sigma70-ECF"/>
    <property type="match status" value="1"/>
</dbReference>
<dbReference type="InterPro" id="IPR013249">
    <property type="entry name" value="RNA_pol_sigma70_r4_t2"/>
</dbReference>